<reference evidence="1 2" key="1">
    <citation type="submission" date="2017-11" db="EMBL/GenBank/DDBJ databases">
        <title>De novo assembly and phasing of dikaryotic genomes from two isolates of Puccinia coronata f. sp. avenae, the causal agent of oat crown rust.</title>
        <authorList>
            <person name="Miller M.E."/>
            <person name="Zhang Y."/>
            <person name="Omidvar V."/>
            <person name="Sperschneider J."/>
            <person name="Schwessinger B."/>
            <person name="Raley C."/>
            <person name="Palmer J.M."/>
            <person name="Garnica D."/>
            <person name="Upadhyaya N."/>
            <person name="Rathjen J."/>
            <person name="Taylor J.M."/>
            <person name="Park R.F."/>
            <person name="Dodds P.N."/>
            <person name="Hirsch C.D."/>
            <person name="Kianian S.F."/>
            <person name="Figueroa M."/>
        </authorList>
    </citation>
    <scope>NUCLEOTIDE SEQUENCE [LARGE SCALE GENOMIC DNA]</scope>
    <source>
        <strain evidence="1">12NC29</strain>
    </source>
</reference>
<organism evidence="1 2">
    <name type="scientific">Puccinia coronata f. sp. avenae</name>
    <dbReference type="NCBI Taxonomy" id="200324"/>
    <lineage>
        <taxon>Eukaryota</taxon>
        <taxon>Fungi</taxon>
        <taxon>Dikarya</taxon>
        <taxon>Basidiomycota</taxon>
        <taxon>Pucciniomycotina</taxon>
        <taxon>Pucciniomycetes</taxon>
        <taxon>Pucciniales</taxon>
        <taxon>Pucciniaceae</taxon>
        <taxon>Puccinia</taxon>
    </lineage>
</organism>
<gene>
    <name evidence="1" type="ORF">PCANC_13548</name>
</gene>
<protein>
    <submittedName>
        <fullName evidence="1">Uncharacterized protein</fullName>
    </submittedName>
</protein>
<dbReference type="AlphaFoldDB" id="A0A2N5UCR0"/>
<evidence type="ECO:0000313" key="2">
    <source>
        <dbReference type="Proteomes" id="UP000235388"/>
    </source>
</evidence>
<dbReference type="Proteomes" id="UP000235388">
    <property type="component" value="Unassembled WGS sequence"/>
</dbReference>
<proteinExistence type="predicted"/>
<evidence type="ECO:0000313" key="1">
    <source>
        <dbReference type="EMBL" id="PLW35508.1"/>
    </source>
</evidence>
<comment type="caution">
    <text evidence="1">The sequence shown here is derived from an EMBL/GenBank/DDBJ whole genome shotgun (WGS) entry which is preliminary data.</text>
</comment>
<name>A0A2N5UCR0_9BASI</name>
<keyword evidence="2" id="KW-1185">Reference proteome</keyword>
<sequence length="94" mass="10162">MEGRSMWYVIWSTDAEASPGNLVGSLRQHVRGDLAPIASTSGSVERPSRNLLEHETSSSSLLVSAERFGASNFSQVVRSHRSKIPLHSALRGTG</sequence>
<dbReference type="EMBL" id="PGCJ01000256">
    <property type="protein sequence ID" value="PLW35508.1"/>
    <property type="molecule type" value="Genomic_DNA"/>
</dbReference>
<accession>A0A2N5UCR0</accession>